<protein>
    <submittedName>
        <fullName evidence="1">Uncharacterized protein</fullName>
    </submittedName>
</protein>
<comment type="caution">
    <text evidence="1">The sequence shown here is derived from an EMBL/GenBank/DDBJ whole genome shotgun (WGS) entry which is preliminary data.</text>
</comment>
<sequence>MAIKALSLAEFLSASNLPDLLNLPWVHSTASQNLFDILSSQRILATPCTVFKGEELCYLFVGRPAYKTPSVPNPSSWQLPVAFVVRFRKPPPLKHVHPFDSGAFFNKRLPTYITNFQLERFDLASNPALMGRLVSLMFKTPARYMSREPVGDYEFKNDNNLDMRHQEILALAKLYRDNSSAEFDDRAAAIEIAIEEDIELTKDNILGVVIPGEYARVPKLVREMKTFAPMVKTYDLQPLSTASHFGNLYDCVAEIYKKSGIKY</sequence>
<dbReference type="AlphaFoldDB" id="A0A560DZA0"/>
<organism evidence="1 2">
    <name type="scientific">Bradyrhizobium stylosanthis</name>
    <dbReference type="NCBI Taxonomy" id="1803665"/>
    <lineage>
        <taxon>Bacteria</taxon>
        <taxon>Pseudomonadati</taxon>
        <taxon>Pseudomonadota</taxon>
        <taxon>Alphaproteobacteria</taxon>
        <taxon>Hyphomicrobiales</taxon>
        <taxon>Nitrobacteraceae</taxon>
        <taxon>Bradyrhizobium</taxon>
    </lineage>
</organism>
<dbReference type="EMBL" id="VITK01000003">
    <property type="protein sequence ID" value="TWB02450.1"/>
    <property type="molecule type" value="Genomic_DNA"/>
</dbReference>
<reference evidence="1 2" key="1">
    <citation type="submission" date="2019-06" db="EMBL/GenBank/DDBJ databases">
        <title>Genomic Encyclopedia of Type Strains, Phase IV (KMG-V): Genome sequencing to study the core and pangenomes of soil and plant-associated prokaryotes.</title>
        <authorList>
            <person name="Whitman W."/>
        </authorList>
    </citation>
    <scope>NUCLEOTIDE SEQUENCE [LARGE SCALE GENOMIC DNA]</scope>
    <source>
        <strain evidence="1 2">BR 510</strain>
    </source>
</reference>
<keyword evidence="2" id="KW-1185">Reference proteome</keyword>
<name>A0A560DZA0_9BRAD</name>
<evidence type="ECO:0000313" key="1">
    <source>
        <dbReference type="EMBL" id="TWB02450.1"/>
    </source>
</evidence>
<accession>A0A560DZA0</accession>
<evidence type="ECO:0000313" key="2">
    <source>
        <dbReference type="Proteomes" id="UP000319949"/>
    </source>
</evidence>
<proteinExistence type="predicted"/>
<dbReference type="OrthoDB" id="9127354at2"/>
<dbReference type="RefSeq" id="WP_145662340.1">
    <property type="nucleotide sequence ID" value="NZ_VITK01000003.1"/>
</dbReference>
<dbReference type="Proteomes" id="UP000319949">
    <property type="component" value="Unassembled WGS sequence"/>
</dbReference>
<gene>
    <name evidence="1" type="ORF">FBZ96_1031232</name>
</gene>